<protein>
    <submittedName>
        <fullName evidence="4">Thiol-disulfide isomerase/thioredoxin</fullName>
    </submittedName>
</protein>
<dbReference type="InterPro" id="IPR036249">
    <property type="entry name" value="Thioredoxin-like_sf"/>
</dbReference>
<evidence type="ECO:0000313" key="4">
    <source>
        <dbReference type="EMBL" id="NIJ09651.1"/>
    </source>
</evidence>
<feature type="domain" description="Thioredoxin" evidence="3">
    <location>
        <begin position="49"/>
        <end position="190"/>
    </location>
</feature>
<dbReference type="GO" id="GO:0016853">
    <property type="term" value="F:isomerase activity"/>
    <property type="evidence" value="ECO:0007669"/>
    <property type="project" value="UniProtKB-KW"/>
</dbReference>
<organism evidence="4 5">
    <name type="scientific">Sphingomonas vulcanisoli</name>
    <dbReference type="NCBI Taxonomy" id="1658060"/>
    <lineage>
        <taxon>Bacteria</taxon>
        <taxon>Pseudomonadati</taxon>
        <taxon>Pseudomonadota</taxon>
        <taxon>Alphaproteobacteria</taxon>
        <taxon>Sphingomonadales</taxon>
        <taxon>Sphingomonadaceae</taxon>
        <taxon>Sphingomonas</taxon>
    </lineage>
</organism>
<dbReference type="RefSeq" id="WP_167075474.1">
    <property type="nucleotide sequence ID" value="NZ_JAAOZC010000016.1"/>
</dbReference>
<dbReference type="SUPFAM" id="SSF52833">
    <property type="entry name" value="Thioredoxin-like"/>
    <property type="match status" value="1"/>
</dbReference>
<comment type="caution">
    <text evidence="4">The sequence shown here is derived from an EMBL/GenBank/DDBJ whole genome shotgun (WGS) entry which is preliminary data.</text>
</comment>
<dbReference type="InterPro" id="IPR050553">
    <property type="entry name" value="Thioredoxin_ResA/DsbE_sf"/>
</dbReference>
<proteinExistence type="predicted"/>
<reference evidence="4 5" key="1">
    <citation type="submission" date="2020-03" db="EMBL/GenBank/DDBJ databases">
        <title>Genomic Encyclopedia of Type Strains, Phase III (KMG-III): the genomes of soil and plant-associated and newly described type strains.</title>
        <authorList>
            <person name="Whitman W."/>
        </authorList>
    </citation>
    <scope>NUCLEOTIDE SEQUENCE [LARGE SCALE GENOMIC DNA]</scope>
    <source>
        <strain evidence="4 5">CECT 8804</strain>
    </source>
</reference>
<dbReference type="Gene3D" id="3.40.30.10">
    <property type="entry name" value="Glutaredoxin"/>
    <property type="match status" value="1"/>
</dbReference>
<dbReference type="EMBL" id="JAAOZC010000016">
    <property type="protein sequence ID" value="NIJ09651.1"/>
    <property type="molecule type" value="Genomic_DNA"/>
</dbReference>
<dbReference type="PROSITE" id="PS51257">
    <property type="entry name" value="PROKAR_LIPOPROTEIN"/>
    <property type="match status" value="1"/>
</dbReference>
<dbReference type="PROSITE" id="PS00194">
    <property type="entry name" value="THIOREDOXIN_1"/>
    <property type="match status" value="1"/>
</dbReference>
<dbReference type="InterPro" id="IPR000866">
    <property type="entry name" value="AhpC/TSA"/>
</dbReference>
<dbReference type="PANTHER" id="PTHR42852">
    <property type="entry name" value="THIOL:DISULFIDE INTERCHANGE PROTEIN DSBE"/>
    <property type="match status" value="1"/>
</dbReference>
<feature type="signal peptide" evidence="2">
    <location>
        <begin position="1"/>
        <end position="18"/>
    </location>
</feature>
<dbReference type="Pfam" id="PF00578">
    <property type="entry name" value="AhpC-TSA"/>
    <property type="match status" value="1"/>
</dbReference>
<dbReference type="CDD" id="cd02966">
    <property type="entry name" value="TlpA_like_family"/>
    <property type="match status" value="1"/>
</dbReference>
<dbReference type="InterPro" id="IPR017937">
    <property type="entry name" value="Thioredoxin_CS"/>
</dbReference>
<name>A0ABX0TW33_9SPHN</name>
<dbReference type="InterPro" id="IPR013766">
    <property type="entry name" value="Thioredoxin_domain"/>
</dbReference>
<dbReference type="PROSITE" id="PS51352">
    <property type="entry name" value="THIOREDOXIN_2"/>
    <property type="match status" value="1"/>
</dbReference>
<keyword evidence="5" id="KW-1185">Reference proteome</keyword>
<accession>A0ABX0TW33</accession>
<gene>
    <name evidence="4" type="ORF">FHS31_003288</name>
</gene>
<evidence type="ECO:0000256" key="1">
    <source>
        <dbReference type="ARBA" id="ARBA00023284"/>
    </source>
</evidence>
<evidence type="ECO:0000256" key="2">
    <source>
        <dbReference type="SAM" id="SignalP"/>
    </source>
</evidence>
<evidence type="ECO:0000313" key="5">
    <source>
        <dbReference type="Proteomes" id="UP000727456"/>
    </source>
</evidence>
<keyword evidence="1" id="KW-0676">Redox-active center</keyword>
<dbReference type="Proteomes" id="UP000727456">
    <property type="component" value="Unassembled WGS sequence"/>
</dbReference>
<keyword evidence="4" id="KW-0413">Isomerase</keyword>
<feature type="chain" id="PRO_5045067090" evidence="2">
    <location>
        <begin position="19"/>
        <end position="190"/>
    </location>
</feature>
<evidence type="ECO:0000259" key="3">
    <source>
        <dbReference type="PROSITE" id="PS51352"/>
    </source>
</evidence>
<dbReference type="PANTHER" id="PTHR42852:SF13">
    <property type="entry name" value="PROTEIN DIPZ"/>
    <property type="match status" value="1"/>
</dbReference>
<sequence>MRRLYPAFALLLAGFGAACHKQTPPAPQPAAATAAQPILQPSGFQVSVDNKGKSAPDTEISDILTGQKIKLASFKGKPLLVNLWATWCAPCVRELPTLDKLAKAQGDRLRIVAISEDLEGAKVIQPFLLSKGIELHPYHDTDNGLMLAYKEGALPVSILYDADGKELWRASSDIDWTGPKAKELLSHAGI</sequence>
<keyword evidence="2" id="KW-0732">Signal</keyword>